<dbReference type="SUPFAM" id="SSF159664">
    <property type="entry name" value="CobE/GbiG C-terminal domain-like"/>
    <property type="match status" value="1"/>
</dbReference>
<dbReference type="PANTHER" id="PTHR37477:SF1">
    <property type="entry name" value="COBALT-PRECORRIN-5A HYDROLASE"/>
    <property type="match status" value="1"/>
</dbReference>
<evidence type="ECO:0000256" key="1">
    <source>
        <dbReference type="SAM" id="MobiDB-lite"/>
    </source>
</evidence>
<dbReference type="Pfam" id="PF01890">
    <property type="entry name" value="CbiG_C"/>
    <property type="match status" value="1"/>
</dbReference>
<dbReference type="PANTHER" id="PTHR37477">
    <property type="entry name" value="COBALT-PRECORRIN-5A HYDROLASE"/>
    <property type="match status" value="1"/>
</dbReference>
<organism evidence="3 4">
    <name type="scientific">Streptomyces cuspidosporus</name>
    <dbReference type="NCBI Taxonomy" id="66882"/>
    <lineage>
        <taxon>Bacteria</taxon>
        <taxon>Bacillati</taxon>
        <taxon>Actinomycetota</taxon>
        <taxon>Actinomycetes</taxon>
        <taxon>Kitasatosporales</taxon>
        <taxon>Streptomycetaceae</taxon>
        <taxon>Streptomyces</taxon>
    </lineage>
</organism>
<sequence length="202" mass="18833">MSTAPGTPVPPAPVSTAPGTPVPPAPVWAVPGPTAAVPAAAGTPVPSAPMPAAEIPSAAPPGLVVGVGARHGVDMEEVAGLIGRTLAAAGLSAGGVVELATVEAKAAEPGLVAAAARFGVPLRGYGAAVLARVAVPCPSGGAALAAVGTPSVAEAAALLAAGPGGELLVGKRKSAPPGRPARATCAVARRPAPAKGGQVGQG</sequence>
<gene>
    <name evidence="3" type="ORF">GCM10010246_31330</name>
</gene>
<evidence type="ECO:0000259" key="2">
    <source>
        <dbReference type="Pfam" id="PF01890"/>
    </source>
</evidence>
<evidence type="ECO:0000313" key="3">
    <source>
        <dbReference type="EMBL" id="GAA2343492.1"/>
    </source>
</evidence>
<dbReference type="Gene3D" id="3.30.420.180">
    <property type="entry name" value="CobE/GbiG C-terminal domain"/>
    <property type="match status" value="1"/>
</dbReference>
<accession>A0ABN3G4C7</accession>
<evidence type="ECO:0000313" key="4">
    <source>
        <dbReference type="Proteomes" id="UP001500253"/>
    </source>
</evidence>
<protein>
    <recommendedName>
        <fullName evidence="2">CobE/GbiG C-terminal domain-containing protein</fullName>
    </recommendedName>
</protein>
<dbReference type="Proteomes" id="UP001500253">
    <property type="component" value="Unassembled WGS sequence"/>
</dbReference>
<dbReference type="EMBL" id="BAAASD010000011">
    <property type="protein sequence ID" value="GAA2343492.1"/>
    <property type="molecule type" value="Genomic_DNA"/>
</dbReference>
<dbReference type="InterPro" id="IPR002750">
    <property type="entry name" value="CobE/GbiG_C"/>
</dbReference>
<dbReference type="InterPro" id="IPR036518">
    <property type="entry name" value="CobE/GbiG_C_sf"/>
</dbReference>
<feature type="region of interest" description="Disordered" evidence="1">
    <location>
        <begin position="170"/>
        <end position="202"/>
    </location>
</feature>
<keyword evidence="4" id="KW-1185">Reference proteome</keyword>
<name>A0ABN3G4C7_9ACTN</name>
<proteinExistence type="predicted"/>
<comment type="caution">
    <text evidence="3">The sequence shown here is derived from an EMBL/GenBank/DDBJ whole genome shotgun (WGS) entry which is preliminary data.</text>
</comment>
<feature type="domain" description="CobE/GbiG C-terminal" evidence="2">
    <location>
        <begin position="63"/>
        <end position="188"/>
    </location>
</feature>
<dbReference type="InterPro" id="IPR052553">
    <property type="entry name" value="CbiG_hydrolase"/>
</dbReference>
<reference evidence="3 4" key="1">
    <citation type="journal article" date="2019" name="Int. J. Syst. Evol. Microbiol.">
        <title>The Global Catalogue of Microorganisms (GCM) 10K type strain sequencing project: providing services to taxonomists for standard genome sequencing and annotation.</title>
        <authorList>
            <consortium name="The Broad Institute Genomics Platform"/>
            <consortium name="The Broad Institute Genome Sequencing Center for Infectious Disease"/>
            <person name="Wu L."/>
            <person name="Ma J."/>
        </authorList>
    </citation>
    <scope>NUCLEOTIDE SEQUENCE [LARGE SCALE GENOMIC DNA]</scope>
    <source>
        <strain evidence="3 4">JCM 4316</strain>
    </source>
</reference>